<dbReference type="AlphaFoldDB" id="A0A1W1UYK3"/>
<keyword evidence="2" id="KW-1185">Reference proteome</keyword>
<evidence type="ECO:0000313" key="2">
    <source>
        <dbReference type="Proteomes" id="UP000192266"/>
    </source>
</evidence>
<dbReference type="Proteomes" id="UP000192266">
    <property type="component" value="Unassembled WGS sequence"/>
</dbReference>
<protein>
    <submittedName>
        <fullName evidence="1">Uncharacterized protein</fullName>
    </submittedName>
</protein>
<organism evidence="1 2">
    <name type="scientific">Hymenobacter roseosalivarius DSM 11622</name>
    <dbReference type="NCBI Taxonomy" id="645990"/>
    <lineage>
        <taxon>Bacteria</taxon>
        <taxon>Pseudomonadati</taxon>
        <taxon>Bacteroidota</taxon>
        <taxon>Cytophagia</taxon>
        <taxon>Cytophagales</taxon>
        <taxon>Hymenobacteraceae</taxon>
        <taxon>Hymenobacter</taxon>
    </lineage>
</organism>
<proteinExistence type="predicted"/>
<gene>
    <name evidence="1" type="ORF">SAMN00120144_2379</name>
</gene>
<reference evidence="1 2" key="1">
    <citation type="submission" date="2017-04" db="EMBL/GenBank/DDBJ databases">
        <authorList>
            <person name="Afonso C.L."/>
            <person name="Miller P.J."/>
            <person name="Scott M.A."/>
            <person name="Spackman E."/>
            <person name="Goraichik I."/>
            <person name="Dimitrov K.M."/>
            <person name="Suarez D.L."/>
            <person name="Swayne D.E."/>
        </authorList>
    </citation>
    <scope>NUCLEOTIDE SEQUENCE [LARGE SCALE GENOMIC DNA]</scope>
    <source>
        <strain evidence="1 2">DSM 11622</strain>
    </source>
</reference>
<evidence type="ECO:0000313" key="1">
    <source>
        <dbReference type="EMBL" id="SMB86176.1"/>
    </source>
</evidence>
<dbReference type="STRING" id="645990.SAMN00120144_2379"/>
<dbReference type="EMBL" id="FWWW01000046">
    <property type="protein sequence ID" value="SMB86176.1"/>
    <property type="molecule type" value="Genomic_DNA"/>
</dbReference>
<sequence>MYGAGGSEIVNFQIDYVNPAGQRMVSLPERPGGTIPTRFPGSLSNGVFDFYRRAFETGEAGQYKLNYQADGLDNYFHLAAQRSGELLVVSFTDTADQDRSMVEPALRESQVREWEGLDRLETQRQQLDTLFSQAPAANAELGNSND</sequence>
<name>A0A1W1UYK3_9BACT</name>
<dbReference type="Gene3D" id="3.30.450.20">
    <property type="entry name" value="PAS domain"/>
    <property type="match status" value="1"/>
</dbReference>
<accession>A0A1W1UYK3</accession>